<protein>
    <submittedName>
        <fullName evidence="6">Alkyl hydroperoxide reductase and/or thiol-speci fic antioxidant family (AhpC/TSA) protein</fullName>
    </submittedName>
</protein>
<dbReference type="PROSITE" id="PS51352">
    <property type="entry name" value="THIOREDOXIN_2"/>
    <property type="match status" value="1"/>
</dbReference>
<dbReference type="AlphaFoldDB" id="T2KKZ0"/>
<keyword evidence="4" id="KW-0676">Redox-active center</keyword>
<dbReference type="InterPro" id="IPR036249">
    <property type="entry name" value="Thioredoxin-like_sf"/>
</dbReference>
<evidence type="ECO:0000313" key="6">
    <source>
        <dbReference type="EMBL" id="CDF79562.1"/>
    </source>
</evidence>
<dbReference type="Gene3D" id="3.40.30.10">
    <property type="entry name" value="Glutaredoxin"/>
    <property type="match status" value="1"/>
</dbReference>
<dbReference type="STRING" id="1347342.BN863_18500"/>
<keyword evidence="7" id="KW-1185">Reference proteome</keyword>
<dbReference type="CDD" id="cd02966">
    <property type="entry name" value="TlpA_like_family"/>
    <property type="match status" value="1"/>
</dbReference>
<dbReference type="Pfam" id="PF08534">
    <property type="entry name" value="Redoxin"/>
    <property type="match status" value="1"/>
</dbReference>
<evidence type="ECO:0000256" key="4">
    <source>
        <dbReference type="ARBA" id="ARBA00023284"/>
    </source>
</evidence>
<reference evidence="6 7" key="1">
    <citation type="journal article" date="2013" name="Appl. Environ. Microbiol.">
        <title>The genome of the alga-associated marine flavobacterium Formosa agariphila KMM 3901T reveals a broad potential for degradation of algal polysaccharides.</title>
        <authorList>
            <person name="Mann A.J."/>
            <person name="Hahnke R.L."/>
            <person name="Huang S."/>
            <person name="Werner J."/>
            <person name="Xing P."/>
            <person name="Barbeyron T."/>
            <person name="Huettel B."/>
            <person name="Stueber K."/>
            <person name="Reinhardt R."/>
            <person name="Harder J."/>
            <person name="Gloeckner F.O."/>
            <person name="Amann R.I."/>
            <person name="Teeling H."/>
        </authorList>
    </citation>
    <scope>NUCLEOTIDE SEQUENCE [LARGE SCALE GENOMIC DNA]</scope>
    <source>
        <strain evidence="7">DSM 15362 / KCTC 12365 / LMG 23005 / KMM 3901</strain>
    </source>
</reference>
<evidence type="ECO:0000313" key="7">
    <source>
        <dbReference type="Proteomes" id="UP000016160"/>
    </source>
</evidence>
<organism evidence="6 7">
    <name type="scientific">Formosa agariphila (strain DSM 15362 / KCTC 12365 / LMG 23005 / KMM 3901 / M-2Alg 35-1)</name>
    <dbReference type="NCBI Taxonomy" id="1347342"/>
    <lineage>
        <taxon>Bacteria</taxon>
        <taxon>Pseudomonadati</taxon>
        <taxon>Bacteroidota</taxon>
        <taxon>Flavobacteriia</taxon>
        <taxon>Flavobacteriales</taxon>
        <taxon>Flavobacteriaceae</taxon>
        <taxon>Formosa</taxon>
    </lineage>
</organism>
<dbReference type="RefSeq" id="WP_038529820.1">
    <property type="nucleotide sequence ID" value="NZ_HG315671.1"/>
</dbReference>
<dbReference type="HOGENOM" id="CLU_042529_1_1_10"/>
<accession>T2KKZ0</accession>
<dbReference type="GO" id="GO:0030313">
    <property type="term" value="C:cell envelope"/>
    <property type="evidence" value="ECO:0007669"/>
    <property type="project" value="UniProtKB-SubCell"/>
</dbReference>
<sequence length="457" mass="51814">MKKIVIILLSTLFLTSCEEKKETKDYILLSGTISNPPSKEFRLGGKGGSTTIEIAEDGTFLDTIKTGTGKYIFFNPRTRADLYLTNGGEYNLTADGKDFRNTVKLTGTDPDASNYLMTKIDNIIKVRGDYAEFNSLNESDFIAKETAVKEQLLNYLDSFPNVPKEFLEAEREELNYYHLLTLIKYESLHQRYTKQPDFKVSPDFLKELEGIDYLNEDAYKLRSSYNKLVKEHFNRKADELIKNEGVDQHLAKLNVYGAIPNDYIKNDLLMSAASSGITYTNNLDEYYNTYISVSTSKSNDESITEKYENLKKLSKGQPSPVFTAYENHAGGTTSLSDFKGKYVYIDVWATWCGPCLAEVPALKKVEKQYHNKNIEFVSISIDVENKYDAWKKMVTDKELSGVQLLADKNWKSDFVAAYEINGIPRFILIDPSGNIVSANAPRPSDSKLIELFKELGI</sequence>
<dbReference type="PATRIC" id="fig|1347342.6.peg.1854"/>
<evidence type="ECO:0000256" key="3">
    <source>
        <dbReference type="ARBA" id="ARBA00023157"/>
    </source>
</evidence>
<comment type="subcellular location">
    <subcellularLocation>
        <location evidence="1">Cell envelope</location>
    </subcellularLocation>
</comment>
<dbReference type="EMBL" id="HG315671">
    <property type="protein sequence ID" value="CDF79562.1"/>
    <property type="molecule type" value="Genomic_DNA"/>
</dbReference>
<name>T2KKZ0_FORAG</name>
<dbReference type="InterPro" id="IPR050553">
    <property type="entry name" value="Thioredoxin_ResA/DsbE_sf"/>
</dbReference>
<dbReference type="InterPro" id="IPR013766">
    <property type="entry name" value="Thioredoxin_domain"/>
</dbReference>
<dbReference type="OrthoDB" id="743079at2"/>
<dbReference type="GO" id="GO:0016491">
    <property type="term" value="F:oxidoreductase activity"/>
    <property type="evidence" value="ECO:0007669"/>
    <property type="project" value="InterPro"/>
</dbReference>
<keyword evidence="2" id="KW-0201">Cytochrome c-type biogenesis</keyword>
<proteinExistence type="predicted"/>
<evidence type="ECO:0000256" key="1">
    <source>
        <dbReference type="ARBA" id="ARBA00004196"/>
    </source>
</evidence>
<dbReference type="PROSITE" id="PS51257">
    <property type="entry name" value="PROKAR_LIPOPROTEIN"/>
    <property type="match status" value="1"/>
</dbReference>
<dbReference type="InterPro" id="IPR013740">
    <property type="entry name" value="Redoxin"/>
</dbReference>
<evidence type="ECO:0000256" key="2">
    <source>
        <dbReference type="ARBA" id="ARBA00022748"/>
    </source>
</evidence>
<feature type="domain" description="Thioredoxin" evidence="5">
    <location>
        <begin position="313"/>
        <end position="457"/>
    </location>
</feature>
<evidence type="ECO:0000259" key="5">
    <source>
        <dbReference type="PROSITE" id="PS51352"/>
    </source>
</evidence>
<dbReference type="eggNOG" id="COG0526">
    <property type="taxonomic scope" value="Bacteria"/>
</dbReference>
<dbReference type="Proteomes" id="UP000016160">
    <property type="component" value="Chromosome"/>
</dbReference>
<gene>
    <name evidence="6" type="ORF">BN863_18500</name>
</gene>
<dbReference type="PANTHER" id="PTHR42852:SF6">
    <property type="entry name" value="THIOL:DISULFIDE INTERCHANGE PROTEIN DSBE"/>
    <property type="match status" value="1"/>
</dbReference>
<keyword evidence="3" id="KW-1015">Disulfide bond</keyword>
<dbReference type="PANTHER" id="PTHR42852">
    <property type="entry name" value="THIOL:DISULFIDE INTERCHANGE PROTEIN DSBE"/>
    <property type="match status" value="1"/>
</dbReference>
<dbReference type="SUPFAM" id="SSF52833">
    <property type="entry name" value="Thioredoxin-like"/>
    <property type="match status" value="1"/>
</dbReference>
<dbReference type="GO" id="GO:0017004">
    <property type="term" value="P:cytochrome complex assembly"/>
    <property type="evidence" value="ECO:0007669"/>
    <property type="project" value="UniProtKB-KW"/>
</dbReference>